<dbReference type="GO" id="GO:0008658">
    <property type="term" value="F:penicillin binding"/>
    <property type="evidence" value="ECO:0007669"/>
    <property type="project" value="InterPro"/>
</dbReference>
<feature type="transmembrane region" description="Helical" evidence="3">
    <location>
        <begin position="12"/>
        <end position="34"/>
    </location>
</feature>
<dbReference type="Gene3D" id="3.30.450.330">
    <property type="match status" value="1"/>
</dbReference>
<comment type="subcellular location">
    <subcellularLocation>
        <location evidence="1">Membrane</location>
    </subcellularLocation>
</comment>
<dbReference type="Proteomes" id="UP000177130">
    <property type="component" value="Unassembled WGS sequence"/>
</dbReference>
<proteinExistence type="predicted"/>
<dbReference type="InterPro" id="IPR005311">
    <property type="entry name" value="PBP_dimer"/>
</dbReference>
<dbReference type="InterPro" id="IPR036138">
    <property type="entry name" value="PBP_dimer_sf"/>
</dbReference>
<dbReference type="GO" id="GO:0005886">
    <property type="term" value="C:plasma membrane"/>
    <property type="evidence" value="ECO:0007669"/>
    <property type="project" value="TreeGrafter"/>
</dbReference>
<keyword evidence="3" id="KW-0812">Transmembrane</keyword>
<dbReference type="Gene3D" id="3.90.1310.10">
    <property type="entry name" value="Penicillin-binding protein 2a (Domain 2)"/>
    <property type="match status" value="1"/>
</dbReference>
<dbReference type="PANTHER" id="PTHR30627">
    <property type="entry name" value="PEPTIDOGLYCAN D,D-TRANSPEPTIDASE"/>
    <property type="match status" value="1"/>
</dbReference>
<dbReference type="EMBL" id="MHRK01000010">
    <property type="protein sequence ID" value="OHA24459.1"/>
    <property type="molecule type" value="Genomic_DNA"/>
</dbReference>
<dbReference type="SUPFAM" id="SSF56601">
    <property type="entry name" value="beta-lactamase/transpeptidase-like"/>
    <property type="match status" value="1"/>
</dbReference>
<dbReference type="Pfam" id="PF00905">
    <property type="entry name" value="Transpeptidase"/>
    <property type="match status" value="1"/>
</dbReference>
<dbReference type="Gene3D" id="3.40.710.10">
    <property type="entry name" value="DD-peptidase/beta-lactamase superfamily"/>
    <property type="match status" value="1"/>
</dbReference>
<name>A0A1G2MML8_9BACT</name>
<dbReference type="GO" id="GO:0071555">
    <property type="term" value="P:cell wall organization"/>
    <property type="evidence" value="ECO:0007669"/>
    <property type="project" value="TreeGrafter"/>
</dbReference>
<dbReference type="Pfam" id="PF03717">
    <property type="entry name" value="PBP_dimer"/>
    <property type="match status" value="1"/>
</dbReference>
<dbReference type="AlphaFoldDB" id="A0A1G2MML8"/>
<dbReference type="PANTHER" id="PTHR30627:SF1">
    <property type="entry name" value="PEPTIDOGLYCAN D,D-TRANSPEPTIDASE FTSI"/>
    <property type="match status" value="1"/>
</dbReference>
<dbReference type="SUPFAM" id="SSF56519">
    <property type="entry name" value="Penicillin binding protein dimerisation domain"/>
    <property type="match status" value="1"/>
</dbReference>
<dbReference type="InterPro" id="IPR001460">
    <property type="entry name" value="PCN-bd_Tpept"/>
</dbReference>
<dbReference type="STRING" id="1802306.A3C72_04445"/>
<keyword evidence="3" id="KW-1133">Transmembrane helix</keyword>
<evidence type="ECO:0000256" key="3">
    <source>
        <dbReference type="SAM" id="Phobius"/>
    </source>
</evidence>
<feature type="domain" description="Penicillin-binding protein transpeptidase" evidence="4">
    <location>
        <begin position="250"/>
        <end position="547"/>
    </location>
</feature>
<evidence type="ECO:0000259" key="4">
    <source>
        <dbReference type="Pfam" id="PF00905"/>
    </source>
</evidence>
<evidence type="ECO:0008006" key="8">
    <source>
        <dbReference type="Google" id="ProtNLM"/>
    </source>
</evidence>
<dbReference type="InterPro" id="IPR012338">
    <property type="entry name" value="Beta-lactam/transpept-like"/>
</dbReference>
<dbReference type="InterPro" id="IPR050515">
    <property type="entry name" value="Beta-lactam/transpept"/>
</dbReference>
<organism evidence="6 7">
    <name type="scientific">Candidatus Taylorbacteria bacterium RIFCSPHIGHO2_02_FULL_43_32b</name>
    <dbReference type="NCBI Taxonomy" id="1802306"/>
    <lineage>
        <taxon>Bacteria</taxon>
        <taxon>Candidatus Tayloriibacteriota</taxon>
    </lineage>
</organism>
<comment type="caution">
    <text evidence="6">The sequence shown here is derived from an EMBL/GenBank/DDBJ whole genome shotgun (WGS) entry which is preliminary data.</text>
</comment>
<evidence type="ECO:0000256" key="2">
    <source>
        <dbReference type="ARBA" id="ARBA00023136"/>
    </source>
</evidence>
<evidence type="ECO:0000313" key="7">
    <source>
        <dbReference type="Proteomes" id="UP000177130"/>
    </source>
</evidence>
<evidence type="ECO:0000313" key="6">
    <source>
        <dbReference type="EMBL" id="OHA24459.1"/>
    </source>
</evidence>
<reference evidence="6 7" key="1">
    <citation type="journal article" date="2016" name="Nat. Commun.">
        <title>Thousands of microbial genomes shed light on interconnected biogeochemical processes in an aquifer system.</title>
        <authorList>
            <person name="Anantharaman K."/>
            <person name="Brown C.T."/>
            <person name="Hug L.A."/>
            <person name="Sharon I."/>
            <person name="Castelle C.J."/>
            <person name="Probst A.J."/>
            <person name="Thomas B.C."/>
            <person name="Singh A."/>
            <person name="Wilkins M.J."/>
            <person name="Karaoz U."/>
            <person name="Brodie E.L."/>
            <person name="Williams K.H."/>
            <person name="Hubbard S.S."/>
            <person name="Banfield J.F."/>
        </authorList>
    </citation>
    <scope>NUCLEOTIDE SEQUENCE [LARGE SCALE GENOMIC DNA]</scope>
</reference>
<accession>A0A1G2MML8</accession>
<gene>
    <name evidence="6" type="ORF">A3C72_04445</name>
</gene>
<protein>
    <recommendedName>
        <fullName evidence="8">Penicillin-binding protein transpeptidase domain-containing protein</fullName>
    </recommendedName>
</protein>
<evidence type="ECO:0000256" key="1">
    <source>
        <dbReference type="ARBA" id="ARBA00004370"/>
    </source>
</evidence>
<keyword evidence="2 3" id="KW-0472">Membrane</keyword>
<feature type="domain" description="Penicillin-binding protein dimerisation" evidence="5">
    <location>
        <begin position="56"/>
        <end position="187"/>
    </location>
</feature>
<evidence type="ECO:0000259" key="5">
    <source>
        <dbReference type="Pfam" id="PF03717"/>
    </source>
</evidence>
<sequence length="570" mass="63305">MKSNFERRVRFLYVILFLVALLCVGRLYFLQIVYGDTYREKANSEIFNGSPPIFSRGTIYYSGKNNELASAATLMSGHILSINPSLLPEANEVYEKLSAIVPLDKDIFLKKASRLGDPYEELARRLGENETKKIADLKIKGVGLYKEQWRVYPSDNLASHIIGFVGYNGDSIEGRYGLERYYDDNLKKEDRGSEKNFFVEIFSNAEKFKKGGGELEADIVTTIDPASERMLEEELEKVSEEFGSKISGGIIMNPVTGEIIAAAVNPDFNPNKYGEEKNVSVFSNSLVEGVYEMGSIVKPLTVAAGIDSHLFTASTTYRDEGFLKVGNRTIYNFDKVGRGVVSMQEVLSQSLNTGVATIALKMGKKKFEHYIREFGLGDETGVDLPSEAAGLLKNLEKGGDVELANASFGQGIAVTPIAMTRALSALGNGGFLPNPHVVKEIKYDLGFSKKIVVTPEEMKRVISKETSEEITRMLVEVVDKALKGGTVKMEHYSVAAKTGTAQIANKEGGGYYPDRYLHSFFGYFPAYDPKFIIFLYTVEPNADYASNTLTIPFINIVKFLINYYEIPPDR</sequence>